<dbReference type="OrthoDB" id="10661596at2759"/>
<reference evidence="1" key="1">
    <citation type="submission" date="2021-11" db="EMBL/GenBank/DDBJ databases">
        <authorList>
            <consortium name="Genoscope - CEA"/>
            <person name="William W."/>
        </authorList>
    </citation>
    <scope>NUCLEOTIDE SEQUENCE</scope>
</reference>
<dbReference type="AlphaFoldDB" id="A0A8J2WGW5"/>
<organism evidence="1 2">
    <name type="scientific">Pelagomonas calceolata</name>
    <dbReference type="NCBI Taxonomy" id="35677"/>
    <lineage>
        <taxon>Eukaryota</taxon>
        <taxon>Sar</taxon>
        <taxon>Stramenopiles</taxon>
        <taxon>Ochrophyta</taxon>
        <taxon>Pelagophyceae</taxon>
        <taxon>Pelagomonadales</taxon>
        <taxon>Pelagomonadaceae</taxon>
        <taxon>Pelagomonas</taxon>
    </lineage>
</organism>
<gene>
    <name evidence="1" type="ORF">PECAL_2P10270</name>
</gene>
<comment type="caution">
    <text evidence="1">The sequence shown here is derived from an EMBL/GenBank/DDBJ whole genome shotgun (WGS) entry which is preliminary data.</text>
</comment>
<dbReference type="Proteomes" id="UP000789595">
    <property type="component" value="Unassembled WGS sequence"/>
</dbReference>
<evidence type="ECO:0000313" key="1">
    <source>
        <dbReference type="EMBL" id="CAH0367980.1"/>
    </source>
</evidence>
<evidence type="ECO:0000313" key="2">
    <source>
        <dbReference type="Proteomes" id="UP000789595"/>
    </source>
</evidence>
<accession>A0A8J2WGW5</accession>
<protein>
    <submittedName>
        <fullName evidence="1">Uncharacterized protein</fullName>
    </submittedName>
</protein>
<sequence>MILGLTRLLDALLGSRAEELALMEAHGVATPQPFSRADPPFDVILDEMAGYLGVATAAAGRMTCRAWCTALGRTQTMAQLVQREATACGRAPPLGFAESLARNDGAHHAWRLARAALRRRKLVVGERWAPQAVRSMRAVRDLVAGNFTNRERWAGTQFLLLNESDVPLYVHWINFDGEIEVRPGDRVEPRPAPFTRGGYLLGAAYSVPAGVFYHTSIVSHAFAICLEAGGPPIACYQQRRSYLPFSFGRTWIISHVHGVAVRRGADGQLEVHELACVDRKLLRSAPADAQTRVSFDHIYVAPTAEPMRRIRVEPLHVRVPPRDADDFAWSTEIETDLTPCALADLVAGIILPTDRREWLAQSQNPWEAFQDLRPTQHGCPISYSYADAGLIGQMLWEMIWRHYDAGNSPPRPAGPRYAFEAQ</sequence>
<keyword evidence="2" id="KW-1185">Reference proteome</keyword>
<proteinExistence type="predicted"/>
<dbReference type="EMBL" id="CAKKNE010000002">
    <property type="protein sequence ID" value="CAH0367980.1"/>
    <property type="molecule type" value="Genomic_DNA"/>
</dbReference>
<name>A0A8J2WGW5_9STRA</name>